<evidence type="ECO:0000256" key="5">
    <source>
        <dbReference type="ARBA" id="ARBA00022679"/>
    </source>
</evidence>
<evidence type="ECO:0000313" key="9">
    <source>
        <dbReference type="EMBL" id="TNC70346.1"/>
    </source>
</evidence>
<dbReference type="SUPFAM" id="SSF53790">
    <property type="entry name" value="Tetrapyrrole methylase"/>
    <property type="match status" value="1"/>
</dbReference>
<dbReference type="Pfam" id="PF00590">
    <property type="entry name" value="TP_methylase"/>
    <property type="match status" value="1"/>
</dbReference>
<dbReference type="Gene3D" id="3.40.1010.10">
    <property type="entry name" value="Cobalt-precorrin-4 Transmethylase, Domain 1"/>
    <property type="match status" value="1"/>
</dbReference>
<feature type="domain" description="Tetrapyrrole methylase" evidence="8">
    <location>
        <begin position="34"/>
        <end position="238"/>
    </location>
</feature>
<comment type="similarity">
    <text evidence="2 7">Belongs to the precorrin methyltransferase family.</text>
</comment>
<dbReference type="InterPro" id="IPR000878">
    <property type="entry name" value="4pyrrol_Mease"/>
</dbReference>
<name>A0A5C4NAZ0_9RHOB</name>
<dbReference type="InterPro" id="IPR006364">
    <property type="entry name" value="CobI/CbiL/CobIJ_dom"/>
</dbReference>
<dbReference type="EMBL" id="VDFV01000019">
    <property type="protein sequence ID" value="TNC70346.1"/>
    <property type="molecule type" value="Genomic_DNA"/>
</dbReference>
<dbReference type="NCBIfam" id="TIGR01467">
    <property type="entry name" value="cobI_cbiL"/>
    <property type="match status" value="1"/>
</dbReference>
<evidence type="ECO:0000313" key="10">
    <source>
        <dbReference type="Proteomes" id="UP000305709"/>
    </source>
</evidence>
<dbReference type="InterPro" id="IPR014776">
    <property type="entry name" value="4pyrrole_Mease_sub2"/>
</dbReference>
<dbReference type="CDD" id="cd11645">
    <property type="entry name" value="Precorrin_2_C20_MT"/>
    <property type="match status" value="1"/>
</dbReference>
<dbReference type="AlphaFoldDB" id="A0A5C4NAZ0"/>
<dbReference type="GO" id="GO:0030788">
    <property type="term" value="F:precorrin-2 C20-methyltransferase activity"/>
    <property type="evidence" value="ECO:0007669"/>
    <property type="project" value="UniProtKB-EC"/>
</dbReference>
<keyword evidence="5 9" id="KW-0808">Transferase</keyword>
<protein>
    <submittedName>
        <fullName evidence="9">Precorrin-2 C(20)-methyltransferase</fullName>
        <ecNumber evidence="9">2.1.1.130</ecNumber>
    </submittedName>
</protein>
<dbReference type="Proteomes" id="UP000305709">
    <property type="component" value="Unassembled WGS sequence"/>
</dbReference>
<comment type="pathway">
    <text evidence="1">Cofactor biosynthesis; adenosylcobalamin biosynthesis.</text>
</comment>
<dbReference type="UniPathway" id="UPA00148"/>
<evidence type="ECO:0000259" key="8">
    <source>
        <dbReference type="Pfam" id="PF00590"/>
    </source>
</evidence>
<reference evidence="9 10" key="1">
    <citation type="submission" date="2019-06" db="EMBL/GenBank/DDBJ databases">
        <authorList>
            <person name="Jiang L."/>
        </authorList>
    </citation>
    <scope>NUCLEOTIDE SEQUENCE [LARGE SCALE GENOMIC DNA]</scope>
    <source>
        <strain evidence="9 10">YIM 48858</strain>
    </source>
</reference>
<dbReference type="InterPro" id="IPR035996">
    <property type="entry name" value="4pyrrol_Methylase_sf"/>
</dbReference>
<organism evidence="9 10">
    <name type="scientific">Rubellimicrobium roseum</name>
    <dbReference type="NCBI Taxonomy" id="687525"/>
    <lineage>
        <taxon>Bacteria</taxon>
        <taxon>Pseudomonadati</taxon>
        <taxon>Pseudomonadota</taxon>
        <taxon>Alphaproteobacteria</taxon>
        <taxon>Rhodobacterales</taxon>
        <taxon>Roseobacteraceae</taxon>
        <taxon>Rubellimicrobium</taxon>
    </lineage>
</organism>
<dbReference type="OrthoDB" id="9804789at2"/>
<dbReference type="InterPro" id="IPR012382">
    <property type="entry name" value="CobI/CbiL"/>
</dbReference>
<evidence type="ECO:0000256" key="1">
    <source>
        <dbReference type="ARBA" id="ARBA00004953"/>
    </source>
</evidence>
<dbReference type="EC" id="2.1.1.130" evidence="9"/>
<dbReference type="GO" id="GO:0009236">
    <property type="term" value="P:cobalamin biosynthetic process"/>
    <property type="evidence" value="ECO:0007669"/>
    <property type="project" value="UniProtKB-UniRule"/>
</dbReference>
<dbReference type="PANTHER" id="PTHR43467:SF2">
    <property type="entry name" value="COBALT-PRECORRIN-2 C(20)-METHYLTRANSFERASE"/>
    <property type="match status" value="1"/>
</dbReference>
<dbReference type="PIRSF" id="PIRSF036427">
    <property type="entry name" value="Precrrn-2_mtase"/>
    <property type="match status" value="1"/>
</dbReference>
<keyword evidence="3" id="KW-0169">Cobalamin biosynthesis</keyword>
<sequence length="263" mass="27604">MAAGDGGDAVEPSQAVSQVERENAYLGQVDEAGRLIGVGVGPGAPDLLTLRAARVIEGARVLAYPTLAGAPSFARSIAAGFIREGVLEIAIDVPMTPAREPAQAAYDAGAARIAAHLEAGRDVVCLCEGDPMFYGSFMYLQARLSPRFATEVVPGVTSVSAAAARARLPLGAREGRIAVLPATLPDEALRAGLLAHETVALMKLGRHFPRVRALIDDLGLTARATYVERATLAAEVVRPLAEAPREAPYFSLLLVSKDSDPWL</sequence>
<keyword evidence="6" id="KW-0949">S-adenosyl-L-methionine</keyword>
<gene>
    <name evidence="9" type="primary">cobI</name>
    <name evidence="9" type="ORF">FHG71_13200</name>
</gene>
<keyword evidence="10" id="KW-1185">Reference proteome</keyword>
<proteinExistence type="inferred from homology"/>
<evidence type="ECO:0000256" key="6">
    <source>
        <dbReference type="ARBA" id="ARBA00022691"/>
    </source>
</evidence>
<dbReference type="InterPro" id="IPR014777">
    <property type="entry name" value="4pyrrole_Mease_sub1"/>
</dbReference>
<evidence type="ECO:0000256" key="4">
    <source>
        <dbReference type="ARBA" id="ARBA00022603"/>
    </source>
</evidence>
<dbReference type="Gene3D" id="3.30.950.10">
    <property type="entry name" value="Methyltransferase, Cobalt-precorrin-4 Transmethylase, Domain 2"/>
    <property type="match status" value="1"/>
</dbReference>
<evidence type="ECO:0000256" key="3">
    <source>
        <dbReference type="ARBA" id="ARBA00022573"/>
    </source>
</evidence>
<evidence type="ECO:0000256" key="7">
    <source>
        <dbReference type="PIRNR" id="PIRNR036427"/>
    </source>
</evidence>
<dbReference type="GO" id="GO:0032259">
    <property type="term" value="P:methylation"/>
    <property type="evidence" value="ECO:0007669"/>
    <property type="project" value="UniProtKB-KW"/>
</dbReference>
<accession>A0A5C4NAZ0</accession>
<keyword evidence="4 9" id="KW-0489">Methyltransferase</keyword>
<comment type="caution">
    <text evidence="9">The sequence shown here is derived from an EMBL/GenBank/DDBJ whole genome shotgun (WGS) entry which is preliminary data.</text>
</comment>
<dbReference type="PANTHER" id="PTHR43467">
    <property type="entry name" value="COBALT-PRECORRIN-2 C(20)-METHYLTRANSFERASE"/>
    <property type="match status" value="1"/>
</dbReference>
<evidence type="ECO:0000256" key="2">
    <source>
        <dbReference type="ARBA" id="ARBA00005879"/>
    </source>
</evidence>